<dbReference type="EMBL" id="BGZK01000682">
    <property type="protein sequence ID" value="GBP55950.1"/>
    <property type="molecule type" value="Genomic_DNA"/>
</dbReference>
<dbReference type="AlphaFoldDB" id="A0A4C1WYK0"/>
<feature type="region of interest" description="Disordered" evidence="1">
    <location>
        <begin position="1"/>
        <end position="31"/>
    </location>
</feature>
<comment type="caution">
    <text evidence="2">The sequence shown here is derived from an EMBL/GenBank/DDBJ whole genome shotgun (WGS) entry which is preliminary data.</text>
</comment>
<protein>
    <submittedName>
        <fullName evidence="2">Uncharacterized protein</fullName>
    </submittedName>
</protein>
<keyword evidence="3" id="KW-1185">Reference proteome</keyword>
<dbReference type="Proteomes" id="UP000299102">
    <property type="component" value="Unassembled WGS sequence"/>
</dbReference>
<feature type="compositionally biased region" description="Basic and acidic residues" evidence="1">
    <location>
        <begin position="1"/>
        <end position="10"/>
    </location>
</feature>
<evidence type="ECO:0000313" key="2">
    <source>
        <dbReference type="EMBL" id="GBP55950.1"/>
    </source>
</evidence>
<sequence length="273" mass="30889">MRKSDCGDFREEPDDAAADASALRRPLPHSSHNHNTSIIAIKMFSESRNDSLQLPELNKLLFSRDGVGLSYRSEENVRSVYETLYTPIAVSRHGRADVAHECDSIIMGAVHPSIGIVGVDYSFHRRMSDVSSLGMLATAVESGCTQLLRRGVLELAPRCFRSILPDRFDFSLRHRHDTSLHYRVRVSDLGSNLLLIRTAFFRRVDESIPSTSSNGFLRKNWETFKNGRSRSELNRRNPQRYMIGYMVDGTLLINMKDVEVNSNACGYYGSKLI</sequence>
<reference evidence="2 3" key="1">
    <citation type="journal article" date="2019" name="Commun. Biol.">
        <title>The bagworm genome reveals a unique fibroin gene that provides high tensile strength.</title>
        <authorList>
            <person name="Kono N."/>
            <person name="Nakamura H."/>
            <person name="Ohtoshi R."/>
            <person name="Tomita M."/>
            <person name="Numata K."/>
            <person name="Arakawa K."/>
        </authorList>
    </citation>
    <scope>NUCLEOTIDE SEQUENCE [LARGE SCALE GENOMIC DNA]</scope>
</reference>
<evidence type="ECO:0000313" key="3">
    <source>
        <dbReference type="Proteomes" id="UP000299102"/>
    </source>
</evidence>
<proteinExistence type="predicted"/>
<organism evidence="2 3">
    <name type="scientific">Eumeta variegata</name>
    <name type="common">Bagworm moth</name>
    <name type="synonym">Eumeta japonica</name>
    <dbReference type="NCBI Taxonomy" id="151549"/>
    <lineage>
        <taxon>Eukaryota</taxon>
        <taxon>Metazoa</taxon>
        <taxon>Ecdysozoa</taxon>
        <taxon>Arthropoda</taxon>
        <taxon>Hexapoda</taxon>
        <taxon>Insecta</taxon>
        <taxon>Pterygota</taxon>
        <taxon>Neoptera</taxon>
        <taxon>Endopterygota</taxon>
        <taxon>Lepidoptera</taxon>
        <taxon>Glossata</taxon>
        <taxon>Ditrysia</taxon>
        <taxon>Tineoidea</taxon>
        <taxon>Psychidae</taxon>
        <taxon>Oiketicinae</taxon>
        <taxon>Eumeta</taxon>
    </lineage>
</organism>
<accession>A0A4C1WYK0</accession>
<gene>
    <name evidence="2" type="ORF">EVAR_97663_1</name>
</gene>
<name>A0A4C1WYK0_EUMVA</name>
<evidence type="ECO:0000256" key="1">
    <source>
        <dbReference type="SAM" id="MobiDB-lite"/>
    </source>
</evidence>